<evidence type="ECO:0000256" key="6">
    <source>
        <dbReference type="ARBA" id="ARBA00072506"/>
    </source>
</evidence>
<keyword evidence="9" id="KW-1185">Reference proteome</keyword>
<dbReference type="InterPro" id="IPR001514">
    <property type="entry name" value="DNA-dir_RNA_pol_30-40kDasu_CS"/>
</dbReference>
<evidence type="ECO:0000259" key="7">
    <source>
        <dbReference type="SMART" id="SM00662"/>
    </source>
</evidence>
<evidence type="ECO:0000256" key="3">
    <source>
        <dbReference type="ARBA" id="ARBA00023163"/>
    </source>
</evidence>
<proteinExistence type="inferred from homology"/>
<dbReference type="SMART" id="SM00662">
    <property type="entry name" value="RPOLD"/>
    <property type="match status" value="1"/>
</dbReference>
<dbReference type="Pfam" id="PF01193">
    <property type="entry name" value="RNA_pol_L"/>
    <property type="match status" value="1"/>
</dbReference>
<dbReference type="GO" id="GO:0006366">
    <property type="term" value="P:transcription by RNA polymerase II"/>
    <property type="evidence" value="ECO:0007669"/>
    <property type="project" value="TreeGrafter"/>
</dbReference>
<evidence type="ECO:0000256" key="1">
    <source>
        <dbReference type="ARBA" id="ARBA00004123"/>
    </source>
</evidence>
<keyword evidence="2" id="KW-0240">DNA-directed RNA polymerase</keyword>
<dbReference type="PROSITE" id="PS00446">
    <property type="entry name" value="RNA_POL_D_30KD"/>
    <property type="match status" value="1"/>
</dbReference>
<dbReference type="InterPro" id="IPR011263">
    <property type="entry name" value="DNA-dir_RNA_pol_RpoA/D/Rpb3"/>
</dbReference>
<dbReference type="GO" id="GO:0046983">
    <property type="term" value="F:protein dimerization activity"/>
    <property type="evidence" value="ECO:0007669"/>
    <property type="project" value="InterPro"/>
</dbReference>
<dbReference type="Gene3D" id="2.170.120.12">
    <property type="entry name" value="DNA-directed RNA polymerase, insert domain"/>
    <property type="match status" value="1"/>
</dbReference>
<keyword evidence="3" id="KW-0804">Transcription</keyword>
<dbReference type="EMBL" id="CAJPIZ010000036">
    <property type="protein sequence ID" value="CAG2100158.1"/>
    <property type="molecule type" value="Genomic_DNA"/>
</dbReference>
<evidence type="ECO:0000313" key="9">
    <source>
        <dbReference type="Proteomes" id="UP000759131"/>
    </source>
</evidence>
<accession>A0A7R9KBC4</accession>
<dbReference type="Pfam" id="PF01000">
    <property type="entry name" value="RNA_pol_A_bac"/>
    <property type="match status" value="1"/>
</dbReference>
<dbReference type="CDD" id="cd07031">
    <property type="entry name" value="RNAP_II_RPB3"/>
    <property type="match status" value="1"/>
</dbReference>
<dbReference type="PANTHER" id="PTHR11800">
    <property type="entry name" value="DNA-DIRECTED RNA POLYMERASE"/>
    <property type="match status" value="1"/>
</dbReference>
<dbReference type="AlphaFoldDB" id="A0A7R9KBC4"/>
<reference evidence="8" key="1">
    <citation type="submission" date="2020-11" db="EMBL/GenBank/DDBJ databases">
        <authorList>
            <person name="Tran Van P."/>
        </authorList>
    </citation>
    <scope>NUCLEOTIDE SEQUENCE</scope>
</reference>
<comment type="subcellular location">
    <subcellularLocation>
        <location evidence="1">Nucleus</location>
    </subcellularLocation>
</comment>
<dbReference type="PANTHER" id="PTHR11800:SF2">
    <property type="entry name" value="DNA-DIRECTED RNA POLYMERASE II SUBUNIT RPB3"/>
    <property type="match status" value="1"/>
</dbReference>
<dbReference type="InterPro" id="IPR011262">
    <property type="entry name" value="DNA-dir_RNA_pol_insert"/>
</dbReference>
<dbReference type="OrthoDB" id="270173at2759"/>
<feature type="domain" description="DNA-directed RNA polymerase RpoA/D/Rpb3-type" evidence="7">
    <location>
        <begin position="20"/>
        <end position="268"/>
    </location>
</feature>
<comment type="similarity">
    <text evidence="5">Belongs to the archaeal Rpo3/eukaryotic RPB3 RNA polymerase subunit family.</text>
</comment>
<dbReference type="HAMAP" id="MF_00320">
    <property type="entry name" value="RNApol_arch_Rpo3"/>
    <property type="match status" value="1"/>
</dbReference>
<protein>
    <recommendedName>
        <fullName evidence="6">DNA-directed RNA polymerase II subunit RPB3</fullName>
    </recommendedName>
</protein>
<gene>
    <name evidence="8" type="ORF">OSB1V03_LOCUS227</name>
</gene>
<sequence>MPYANQPSVTIPDAGITDESIKFSVEDTDLSVANAIRRVFIAEVPTLAIDWVQLEANSSVLHDEFIAHRLGLIPLTCDEVVDRMQYSRDCTCVDFCPDCSVEFTLDVKCTTEETKSVTSADLKSSDARVVPVSSRHHDNDEDYDEADVDNEILIVKLRRGQELKIKAYAKKGFGKEHAKWNPTCGVAFEYDPDNAFRHTVYPKPEEWPRSEYSEFTDEDTQFEADYIRDGKPNKFFFTVESSGCMKPANIVMSGLNQLKKKLSDLQTQVTHEMQNDALAIN</sequence>
<dbReference type="FunFam" id="2.170.120.12:FF:000002">
    <property type="entry name" value="DNA-directed RNA polymerase II subunit RPB3"/>
    <property type="match status" value="1"/>
</dbReference>
<dbReference type="Gene3D" id="3.30.1360.10">
    <property type="entry name" value="RNA polymerase, RBP11-like subunit"/>
    <property type="match status" value="1"/>
</dbReference>
<dbReference type="InterPro" id="IPR036643">
    <property type="entry name" value="RNApol_insert_sf"/>
</dbReference>
<name>A0A7R9KBC4_9ACAR</name>
<dbReference type="SUPFAM" id="SSF56553">
    <property type="entry name" value="Insert subdomain of RNA polymerase alpha subunit"/>
    <property type="match status" value="1"/>
</dbReference>
<dbReference type="GO" id="GO:0003899">
    <property type="term" value="F:DNA-directed RNA polymerase activity"/>
    <property type="evidence" value="ECO:0007669"/>
    <property type="project" value="InterPro"/>
</dbReference>
<dbReference type="InterPro" id="IPR050518">
    <property type="entry name" value="Rpo3/RPB3_RNA_Pol_subunit"/>
</dbReference>
<dbReference type="EMBL" id="OC854611">
    <property type="protein sequence ID" value="CAD7619728.1"/>
    <property type="molecule type" value="Genomic_DNA"/>
</dbReference>
<dbReference type="InterPro" id="IPR022842">
    <property type="entry name" value="RNAP_Rpo3/Rpb3/RPAC1"/>
</dbReference>
<evidence type="ECO:0000256" key="4">
    <source>
        <dbReference type="ARBA" id="ARBA00023242"/>
    </source>
</evidence>
<evidence type="ECO:0000256" key="2">
    <source>
        <dbReference type="ARBA" id="ARBA00022478"/>
    </source>
</evidence>
<dbReference type="SUPFAM" id="SSF55257">
    <property type="entry name" value="RBP11-like subunits of RNA polymerase"/>
    <property type="match status" value="1"/>
</dbReference>
<dbReference type="InterPro" id="IPR036603">
    <property type="entry name" value="RBP11-like"/>
</dbReference>
<dbReference type="GO" id="GO:0003677">
    <property type="term" value="F:DNA binding"/>
    <property type="evidence" value="ECO:0007669"/>
    <property type="project" value="InterPro"/>
</dbReference>
<dbReference type="Proteomes" id="UP000759131">
    <property type="component" value="Unassembled WGS sequence"/>
</dbReference>
<organism evidence="8">
    <name type="scientific">Medioppia subpectinata</name>
    <dbReference type="NCBI Taxonomy" id="1979941"/>
    <lineage>
        <taxon>Eukaryota</taxon>
        <taxon>Metazoa</taxon>
        <taxon>Ecdysozoa</taxon>
        <taxon>Arthropoda</taxon>
        <taxon>Chelicerata</taxon>
        <taxon>Arachnida</taxon>
        <taxon>Acari</taxon>
        <taxon>Acariformes</taxon>
        <taxon>Sarcoptiformes</taxon>
        <taxon>Oribatida</taxon>
        <taxon>Brachypylina</taxon>
        <taxon>Oppioidea</taxon>
        <taxon>Oppiidae</taxon>
        <taxon>Medioppia</taxon>
    </lineage>
</organism>
<dbReference type="GO" id="GO:0005665">
    <property type="term" value="C:RNA polymerase II, core complex"/>
    <property type="evidence" value="ECO:0007669"/>
    <property type="project" value="TreeGrafter"/>
</dbReference>
<evidence type="ECO:0000256" key="5">
    <source>
        <dbReference type="ARBA" id="ARBA00025804"/>
    </source>
</evidence>
<keyword evidence="4" id="KW-0539">Nucleus</keyword>
<evidence type="ECO:0000313" key="8">
    <source>
        <dbReference type="EMBL" id="CAD7619728.1"/>
    </source>
</evidence>